<dbReference type="RefSeq" id="WP_160289673.1">
    <property type="nucleotide sequence ID" value="NZ_CP023704.1"/>
</dbReference>
<dbReference type="EMBL" id="JXLU01000101">
    <property type="protein sequence ID" value="KIO72172.1"/>
    <property type="molecule type" value="Genomic_DNA"/>
</dbReference>
<evidence type="ECO:0000313" key="1">
    <source>
        <dbReference type="EMBL" id="KIO72172.1"/>
    </source>
</evidence>
<protein>
    <submittedName>
        <fullName evidence="1">Uncharacterized protein</fullName>
    </submittedName>
</protein>
<accession>A0A0D0EI70</accession>
<dbReference type="Proteomes" id="UP000032076">
    <property type="component" value="Unassembled WGS sequence"/>
</dbReference>
<sequence length="53" mass="6245">MATEEEKRAFLREAKQLISNGKRDFIKRTYKHPSGRRIRWIEALLDIGLTSVD</sequence>
<comment type="caution">
    <text evidence="1">The sequence shown here is derived from an EMBL/GenBank/DDBJ whole genome shotgun (WGS) entry which is preliminary data.</text>
</comment>
<evidence type="ECO:0000313" key="2">
    <source>
        <dbReference type="Proteomes" id="UP000032076"/>
    </source>
</evidence>
<gene>
    <name evidence="1" type="ORF">B4167_3008</name>
</gene>
<name>A0A0D0EI70_9BACI</name>
<reference evidence="1 2" key="1">
    <citation type="submission" date="2015-01" db="EMBL/GenBank/DDBJ databases">
        <title>Draft Genome Sequences of Four Bacillus thermoamylovorans Strains, Isolated From Food Products.</title>
        <authorList>
            <person name="Krawcyk A.O."/>
            <person name="Berendsen E.M."/>
            <person name="Eijlander R.T."/>
            <person name="de Jong A."/>
            <person name="Wells-Bennik M."/>
            <person name="Kuipers O.P."/>
        </authorList>
    </citation>
    <scope>NUCLEOTIDE SEQUENCE [LARGE SCALE GENOMIC DNA]</scope>
    <source>
        <strain evidence="1 2">B4167</strain>
    </source>
</reference>
<proteinExistence type="predicted"/>
<dbReference type="AlphaFoldDB" id="A0A0D0EI70"/>
<organism evidence="1 2">
    <name type="scientific">Caldibacillus thermoamylovorans</name>
    <dbReference type="NCBI Taxonomy" id="35841"/>
    <lineage>
        <taxon>Bacteria</taxon>
        <taxon>Bacillati</taxon>
        <taxon>Bacillota</taxon>
        <taxon>Bacilli</taxon>
        <taxon>Bacillales</taxon>
        <taxon>Bacillaceae</taxon>
        <taxon>Caldibacillus</taxon>
    </lineage>
</organism>
<dbReference type="OrthoDB" id="2301807at2"/>